<sequence>MSLRPSMTNIKHRLSHIFVSGDATGYSFNHSVQYSSDSNLPINHKSGKPDPYWRPLPFILDEADEKLLQFVKNEKELIDVVCETTVVYHTNLPTLHKACKTNMPNHIEIIAPASHPTTSIVTHNSAYISRIKNEIVLELKGLEPVKFYRAKPDCLFPVDCFTARKATNRDLFSNVDREKDLTIDYAWKHTSMVGKGGLKLVDLRDNEVLAYYIPTVGKSFAKIRLQGSGLASQRLVVSTILALKYRAFLAEKRIASSKTTFAAPNSVASTRPSETETACEVPVGRHSFAATS</sequence>
<reference evidence="1 2" key="1">
    <citation type="journal article" date="2013" name="MBio">
        <title>Genome sequencing of the plant pathogen Taphrina deformans, the causal agent of peach leaf curl.</title>
        <authorList>
            <person name="Cisse O.H."/>
            <person name="Almeida J.M.G.C.F."/>
            <person name="Fonseca A."/>
            <person name="Kumar A.A."/>
            <person name="Salojaervi J."/>
            <person name="Overmyer K."/>
            <person name="Hauser P.M."/>
            <person name="Pagni M."/>
        </authorList>
    </citation>
    <scope>NUCLEOTIDE SEQUENCE [LARGE SCALE GENOMIC DNA]</scope>
    <source>
        <strain evidence="2">PYCC 5710 / ATCC 11124 / CBS 356.35 / IMI 108563 / JCM 9778 / NBRC 8474</strain>
    </source>
</reference>
<dbReference type="Proteomes" id="UP000013776">
    <property type="component" value="Unassembled WGS sequence"/>
</dbReference>
<gene>
    <name evidence="1" type="ORF">TAPDE_003652</name>
</gene>
<comment type="caution">
    <text evidence="1">The sequence shown here is derived from an EMBL/GenBank/DDBJ whole genome shotgun (WGS) entry which is preliminary data.</text>
</comment>
<organism evidence="1 2">
    <name type="scientific">Taphrina deformans (strain PYCC 5710 / ATCC 11124 / CBS 356.35 / IMI 108563 / JCM 9778 / NBRC 8474)</name>
    <name type="common">Peach leaf curl fungus</name>
    <name type="synonym">Lalaria deformans</name>
    <dbReference type="NCBI Taxonomy" id="1097556"/>
    <lineage>
        <taxon>Eukaryota</taxon>
        <taxon>Fungi</taxon>
        <taxon>Dikarya</taxon>
        <taxon>Ascomycota</taxon>
        <taxon>Taphrinomycotina</taxon>
        <taxon>Taphrinomycetes</taxon>
        <taxon>Taphrinales</taxon>
        <taxon>Taphrinaceae</taxon>
        <taxon>Taphrina</taxon>
    </lineage>
</organism>
<evidence type="ECO:0000313" key="1">
    <source>
        <dbReference type="EMBL" id="CCG83438.1"/>
    </source>
</evidence>
<dbReference type="EMBL" id="CAHR02000148">
    <property type="protein sequence ID" value="CCG83438.1"/>
    <property type="molecule type" value="Genomic_DNA"/>
</dbReference>
<dbReference type="AlphaFoldDB" id="R4XCU1"/>
<keyword evidence="2" id="KW-1185">Reference proteome</keyword>
<name>R4XCU1_TAPDE</name>
<dbReference type="VEuPathDB" id="FungiDB:TAPDE_003652"/>
<protein>
    <submittedName>
        <fullName evidence="1">Uncharacterized protein</fullName>
    </submittedName>
</protein>
<proteinExistence type="predicted"/>
<evidence type="ECO:0000313" key="2">
    <source>
        <dbReference type="Proteomes" id="UP000013776"/>
    </source>
</evidence>
<accession>R4XCU1</accession>